<sequence length="794" mass="90477">MSTTITSTLPPIEKPIPPLYSFSVQTYKQRHEEGTLIEMRNEEEVLKRFNNMRTQFKAWPIAPIPGLLTSFTRSWLFLVPIPKPSEDMIFPSLTDNFRIDMGISIQLPDGMYSLVNLPATRISNPYEDADNLPCAGVAKCACFKVEVYRSWKNAEGEHVEVDLMSSMSTASTLDDFQSLTLNEATHQKITITWETFSNTFEAELEALRRLTQDSQLEGRQISPKAKAAFEMILDFRGSDKTFVDLHDIFPHLKNPTHPAHRIRRVILKRFESFNRDHIAAFHGLKRIPNGLYFVNGCPGAGKTEWNIVVSALIQSKRRPGAVKRYNPILFLVDLNKTVDDAADRYFNLCKAAGLPLRIVRMHGWPYEMRNSSKLSTTTASHSQEAEQETDFTKKFLAIMNVNNSAHVERSANKAPTLDEAAWEYYEKHKHGGFVVLKKLLTRMDAGEVLNHDEWKTLRSQVSKLYIAVLKQTDFVATTPVAAYGGFSKLFKPDVIFVDEAPHARELTTLIPLAYFEPIAWILTGDVNQTCPFVKSGDSRDARKKGLEFNPYAAQMRLSLMARADKVGAINSRLLVNTRAYGNLHRLPSDLFYGKKMSSGHLTGQQYPASVHYLKTYLEGFDKGRNLEENRAVIALTASKEETQCHSFWNPSHHAWVMAQTARLLQDPAFQSVTNTHEPGRIMIQTPYSVAMRQYVNEVKQWPSEWQDRVEVLTVDKAQGNQADVVFLDMVRTTKPGFMDEAQRMNVAITRARQAEIILMHYAMTFRLRRGVRVKTDVTSKIWDDAVKNRRLFVV</sequence>
<comment type="similarity">
    <text evidence="1">Belongs to the DNA2/NAM7 helicase family.</text>
</comment>
<dbReference type="PANTHER" id="PTHR43788:SF8">
    <property type="entry name" value="DNA-BINDING PROTEIN SMUBP-2"/>
    <property type="match status" value="1"/>
</dbReference>
<accession>A0A9W8S157</accession>
<dbReference type="SUPFAM" id="SSF52540">
    <property type="entry name" value="P-loop containing nucleoside triphosphate hydrolases"/>
    <property type="match status" value="1"/>
</dbReference>
<dbReference type="EMBL" id="JAOQAZ010000009">
    <property type="protein sequence ID" value="KAJ4263954.1"/>
    <property type="molecule type" value="Genomic_DNA"/>
</dbReference>
<evidence type="ECO:0000256" key="3">
    <source>
        <dbReference type="ARBA" id="ARBA00022801"/>
    </source>
</evidence>
<proteinExistence type="inferred from homology"/>
<evidence type="ECO:0000259" key="7">
    <source>
        <dbReference type="Pfam" id="PF13087"/>
    </source>
</evidence>
<keyword evidence="4" id="KW-0347">Helicase</keyword>
<evidence type="ECO:0000259" key="6">
    <source>
        <dbReference type="Pfam" id="PF13086"/>
    </source>
</evidence>
<keyword evidence="9" id="KW-1185">Reference proteome</keyword>
<keyword evidence="5" id="KW-0067">ATP-binding</keyword>
<evidence type="ECO:0000256" key="1">
    <source>
        <dbReference type="ARBA" id="ARBA00007913"/>
    </source>
</evidence>
<dbReference type="Pfam" id="PF13087">
    <property type="entry name" value="AAA_12"/>
    <property type="match status" value="1"/>
</dbReference>
<dbReference type="GO" id="GO:0016787">
    <property type="term" value="F:hydrolase activity"/>
    <property type="evidence" value="ECO:0007669"/>
    <property type="project" value="UniProtKB-KW"/>
</dbReference>
<dbReference type="GO" id="GO:0005524">
    <property type="term" value="F:ATP binding"/>
    <property type="evidence" value="ECO:0007669"/>
    <property type="project" value="UniProtKB-KW"/>
</dbReference>
<feature type="domain" description="DNA2/NAM7 helicase helicase" evidence="6">
    <location>
        <begin position="291"/>
        <end position="535"/>
    </location>
</feature>
<gene>
    <name evidence="8" type="ORF">NW762_005992</name>
</gene>
<dbReference type="InterPro" id="IPR041677">
    <property type="entry name" value="DNA2/NAM7_AAA_11"/>
</dbReference>
<evidence type="ECO:0000313" key="8">
    <source>
        <dbReference type="EMBL" id="KAJ4263954.1"/>
    </source>
</evidence>
<evidence type="ECO:0000256" key="2">
    <source>
        <dbReference type="ARBA" id="ARBA00022741"/>
    </source>
</evidence>
<comment type="caution">
    <text evidence="8">The sequence shown here is derived from an EMBL/GenBank/DDBJ whole genome shotgun (WGS) entry which is preliminary data.</text>
</comment>
<dbReference type="GO" id="GO:0043139">
    <property type="term" value="F:5'-3' DNA helicase activity"/>
    <property type="evidence" value="ECO:0007669"/>
    <property type="project" value="TreeGrafter"/>
</dbReference>
<dbReference type="AlphaFoldDB" id="A0A9W8S157"/>
<dbReference type="InterPro" id="IPR041679">
    <property type="entry name" value="DNA2/NAM7-like_C"/>
</dbReference>
<dbReference type="OrthoDB" id="6513042at2759"/>
<dbReference type="Gene3D" id="3.40.50.300">
    <property type="entry name" value="P-loop containing nucleotide triphosphate hydrolases"/>
    <property type="match status" value="2"/>
</dbReference>
<protein>
    <submittedName>
        <fullName evidence="8">Uncharacterized protein</fullName>
    </submittedName>
</protein>
<evidence type="ECO:0000256" key="5">
    <source>
        <dbReference type="ARBA" id="ARBA00022840"/>
    </source>
</evidence>
<dbReference type="Proteomes" id="UP001152049">
    <property type="component" value="Unassembled WGS sequence"/>
</dbReference>
<dbReference type="Pfam" id="PF13086">
    <property type="entry name" value="AAA_11"/>
    <property type="match status" value="1"/>
</dbReference>
<keyword evidence="3" id="KW-0378">Hydrolase</keyword>
<dbReference type="InterPro" id="IPR050534">
    <property type="entry name" value="Coronavir_polyprotein_1ab"/>
</dbReference>
<dbReference type="PANTHER" id="PTHR43788">
    <property type="entry name" value="DNA2/NAM7 HELICASE FAMILY MEMBER"/>
    <property type="match status" value="1"/>
</dbReference>
<evidence type="ECO:0000256" key="4">
    <source>
        <dbReference type="ARBA" id="ARBA00022806"/>
    </source>
</evidence>
<feature type="domain" description="DNA2/NAM7 helicase-like C-terminal" evidence="7">
    <location>
        <begin position="557"/>
        <end position="758"/>
    </location>
</feature>
<reference evidence="8" key="1">
    <citation type="submission" date="2022-09" db="EMBL/GenBank/DDBJ databases">
        <title>Fusarium specimens isolated from Avocado Roots.</title>
        <authorList>
            <person name="Stajich J."/>
            <person name="Roper C."/>
            <person name="Heimlech-Rivalta G."/>
        </authorList>
    </citation>
    <scope>NUCLEOTIDE SEQUENCE</scope>
    <source>
        <strain evidence="8">CF00136</strain>
    </source>
</reference>
<evidence type="ECO:0000313" key="9">
    <source>
        <dbReference type="Proteomes" id="UP001152049"/>
    </source>
</evidence>
<keyword evidence="2" id="KW-0547">Nucleotide-binding</keyword>
<name>A0A9W8S157_9HYPO</name>
<organism evidence="8 9">
    <name type="scientific">Fusarium torreyae</name>
    <dbReference type="NCBI Taxonomy" id="1237075"/>
    <lineage>
        <taxon>Eukaryota</taxon>
        <taxon>Fungi</taxon>
        <taxon>Dikarya</taxon>
        <taxon>Ascomycota</taxon>
        <taxon>Pezizomycotina</taxon>
        <taxon>Sordariomycetes</taxon>
        <taxon>Hypocreomycetidae</taxon>
        <taxon>Hypocreales</taxon>
        <taxon>Nectriaceae</taxon>
        <taxon>Fusarium</taxon>
    </lineage>
</organism>
<dbReference type="InterPro" id="IPR027417">
    <property type="entry name" value="P-loop_NTPase"/>
</dbReference>